<dbReference type="GO" id="GO:0009307">
    <property type="term" value="P:DNA restriction-modification system"/>
    <property type="evidence" value="ECO:0007669"/>
    <property type="project" value="UniProtKB-KW"/>
</dbReference>
<evidence type="ECO:0000256" key="5">
    <source>
        <dbReference type="ARBA" id="ARBA00022691"/>
    </source>
</evidence>
<evidence type="ECO:0000256" key="7">
    <source>
        <dbReference type="ARBA" id="ARBA00047942"/>
    </source>
</evidence>
<evidence type="ECO:0000259" key="9">
    <source>
        <dbReference type="Pfam" id="PF12161"/>
    </source>
</evidence>
<dbReference type="RefSeq" id="WP_183337831.1">
    <property type="nucleotide sequence ID" value="NZ_JACHNU010000001.1"/>
</dbReference>
<keyword evidence="5" id="KW-0949">S-adenosyl-L-methionine</keyword>
<dbReference type="EC" id="2.1.1.72" evidence="2"/>
<dbReference type="Pfam" id="PF02384">
    <property type="entry name" value="N6_Mtase"/>
    <property type="match status" value="1"/>
</dbReference>
<evidence type="ECO:0000313" key="10">
    <source>
        <dbReference type="EMBL" id="MBB4660474.1"/>
    </source>
</evidence>
<keyword evidence="11" id="KW-1185">Reference proteome</keyword>
<evidence type="ECO:0000256" key="3">
    <source>
        <dbReference type="ARBA" id="ARBA00022603"/>
    </source>
</evidence>
<dbReference type="InterPro" id="IPR022749">
    <property type="entry name" value="D12N6_MeTrfase_N"/>
</dbReference>
<dbReference type="Proteomes" id="UP000585272">
    <property type="component" value="Unassembled WGS sequence"/>
</dbReference>
<accession>A0A840I8J3</accession>
<dbReference type="GO" id="GO:0003677">
    <property type="term" value="F:DNA binding"/>
    <property type="evidence" value="ECO:0007669"/>
    <property type="project" value="InterPro"/>
</dbReference>
<reference evidence="10 11" key="1">
    <citation type="submission" date="2020-08" db="EMBL/GenBank/DDBJ databases">
        <title>Genomic Encyclopedia of Archaeal and Bacterial Type Strains, Phase II (KMG-II): from individual species to whole genera.</title>
        <authorList>
            <person name="Goeker M."/>
        </authorList>
    </citation>
    <scope>NUCLEOTIDE SEQUENCE [LARGE SCALE GENOMIC DNA]</scope>
    <source>
        <strain evidence="10 11">DSM 23288</strain>
    </source>
</reference>
<dbReference type="SUPFAM" id="SSF53335">
    <property type="entry name" value="S-adenosyl-L-methionine-dependent methyltransferases"/>
    <property type="match status" value="1"/>
</dbReference>
<dbReference type="GO" id="GO:0008170">
    <property type="term" value="F:N-methyltransferase activity"/>
    <property type="evidence" value="ECO:0007669"/>
    <property type="project" value="InterPro"/>
</dbReference>
<keyword evidence="6" id="KW-0680">Restriction system</keyword>
<dbReference type="PRINTS" id="PR00507">
    <property type="entry name" value="N12N6MTFRASE"/>
</dbReference>
<gene>
    <name evidence="10" type="ORF">BDZ31_000047</name>
</gene>
<dbReference type="EMBL" id="JACHNU010000001">
    <property type="protein sequence ID" value="MBB4660474.1"/>
    <property type="molecule type" value="Genomic_DNA"/>
</dbReference>
<dbReference type="GO" id="GO:0032259">
    <property type="term" value="P:methylation"/>
    <property type="evidence" value="ECO:0007669"/>
    <property type="project" value="UniProtKB-KW"/>
</dbReference>
<dbReference type="Gene3D" id="1.20.1260.30">
    <property type="match status" value="1"/>
</dbReference>
<evidence type="ECO:0000259" key="8">
    <source>
        <dbReference type="Pfam" id="PF02384"/>
    </source>
</evidence>
<dbReference type="PANTHER" id="PTHR42933:SF3">
    <property type="entry name" value="TYPE I RESTRICTION ENZYME MJAVIII METHYLASE SUBUNIT"/>
    <property type="match status" value="1"/>
</dbReference>
<evidence type="ECO:0000313" key="11">
    <source>
        <dbReference type="Proteomes" id="UP000585272"/>
    </source>
</evidence>
<dbReference type="InterPro" id="IPR029063">
    <property type="entry name" value="SAM-dependent_MTases_sf"/>
</dbReference>
<feature type="domain" description="DNA methylase adenine-specific" evidence="8">
    <location>
        <begin position="155"/>
        <end position="459"/>
    </location>
</feature>
<name>A0A840I8J3_9ACTN</name>
<comment type="similarity">
    <text evidence="1">Belongs to the N(4)/N(6)-methyltransferase family.</text>
</comment>
<evidence type="ECO:0000256" key="2">
    <source>
        <dbReference type="ARBA" id="ARBA00011900"/>
    </source>
</evidence>
<dbReference type="InterPro" id="IPR038333">
    <property type="entry name" value="T1MK-like_N_sf"/>
</dbReference>
<dbReference type="Gene3D" id="3.40.50.150">
    <property type="entry name" value="Vaccinia Virus protein VP39"/>
    <property type="match status" value="1"/>
</dbReference>
<dbReference type="InterPro" id="IPR051537">
    <property type="entry name" value="DNA_Adenine_Mtase"/>
</dbReference>
<evidence type="ECO:0000256" key="6">
    <source>
        <dbReference type="ARBA" id="ARBA00022747"/>
    </source>
</evidence>
<dbReference type="InterPro" id="IPR003356">
    <property type="entry name" value="DNA_methylase_A-5"/>
</dbReference>
<dbReference type="PANTHER" id="PTHR42933">
    <property type="entry name" value="SLR6095 PROTEIN"/>
    <property type="match status" value="1"/>
</dbReference>
<sequence length="660" mass="73664">MSTLRNQAGVIWAIADTLRGPYKRSEYGHVILPLTLMRRLDQAMEDTKDAVVAEGKLRRSQGIENVELLLRRVAGRSFFNESPLRFDQLPDDPRHIATNLRAYIDGYSEYAEAVFANFDFEKQIQKLETHDLLHAVVSAMCEVDLHPDRVSNLEMGYMFEELIRKFAESSNDEAGAHFTPREVVRLMVNLLVAGDEEALSGKAPIRTVYDCACGTGGMLSEAEAHIKALNENAVVHLFGQEINEQSYAICLADMLIRGQDPSRVIRDNTLTHDGHASEMFHYGIANPPFGTDWKAEYTAVKTEHETAGPDGRFAPGLPGRDDGQTLFLLQLLSKMRPLEDEHGQPIEGGGSRVAIVHNGSPLFSGGPGSGLSEIRRHVIENDLLETIVALPEQLFYNTGIASYIWVLTNRKAPERQGRVQLIDARDLWVRMRKSLGEKRREISAEQIDEITTLHATLSDCDRVKVLDNDFFAYRRVTVERPLRGRWQITADTWADAENDDGPLAKLDEHDRPAAAAALRAIPADTYDTEADVRAVLKDALLPLLGKVGAPLLRTLVAACFVRDPDADPLTDAKGRVLPDPELRDTETIPWTEDVADYLEREVLPWAPDAYVPDQEGKKGYEIPLTRLFHVPVTPRPSFEIKAEIGRLQADFRAAIDAVLA</sequence>
<protein>
    <recommendedName>
        <fullName evidence="2">site-specific DNA-methyltransferase (adenine-specific)</fullName>
        <ecNumber evidence="2">2.1.1.72</ecNumber>
    </recommendedName>
</protein>
<keyword evidence="3 10" id="KW-0489">Methyltransferase</keyword>
<dbReference type="Pfam" id="PF12161">
    <property type="entry name" value="HsdM_N"/>
    <property type="match status" value="1"/>
</dbReference>
<comment type="catalytic activity">
    <reaction evidence="7">
        <text>a 2'-deoxyadenosine in DNA + S-adenosyl-L-methionine = an N(6)-methyl-2'-deoxyadenosine in DNA + S-adenosyl-L-homocysteine + H(+)</text>
        <dbReference type="Rhea" id="RHEA:15197"/>
        <dbReference type="Rhea" id="RHEA-COMP:12418"/>
        <dbReference type="Rhea" id="RHEA-COMP:12419"/>
        <dbReference type="ChEBI" id="CHEBI:15378"/>
        <dbReference type="ChEBI" id="CHEBI:57856"/>
        <dbReference type="ChEBI" id="CHEBI:59789"/>
        <dbReference type="ChEBI" id="CHEBI:90615"/>
        <dbReference type="ChEBI" id="CHEBI:90616"/>
        <dbReference type="EC" id="2.1.1.72"/>
    </reaction>
</comment>
<dbReference type="AlphaFoldDB" id="A0A840I8J3"/>
<dbReference type="GO" id="GO:0009007">
    <property type="term" value="F:site-specific DNA-methyltransferase (adenine-specific) activity"/>
    <property type="evidence" value="ECO:0007669"/>
    <property type="project" value="UniProtKB-EC"/>
</dbReference>
<keyword evidence="4 10" id="KW-0808">Transferase</keyword>
<feature type="domain" description="N6 adenine-specific DNA methyltransferase N-terminal" evidence="9">
    <location>
        <begin position="10"/>
        <end position="139"/>
    </location>
</feature>
<comment type="caution">
    <text evidence="10">The sequence shown here is derived from an EMBL/GenBank/DDBJ whole genome shotgun (WGS) entry which is preliminary data.</text>
</comment>
<proteinExistence type="inferred from homology"/>
<organism evidence="10 11">
    <name type="scientific">Conexibacter arvalis</name>
    <dbReference type="NCBI Taxonomy" id="912552"/>
    <lineage>
        <taxon>Bacteria</taxon>
        <taxon>Bacillati</taxon>
        <taxon>Actinomycetota</taxon>
        <taxon>Thermoleophilia</taxon>
        <taxon>Solirubrobacterales</taxon>
        <taxon>Conexibacteraceae</taxon>
        <taxon>Conexibacter</taxon>
    </lineage>
</organism>
<evidence type="ECO:0000256" key="4">
    <source>
        <dbReference type="ARBA" id="ARBA00022679"/>
    </source>
</evidence>
<evidence type="ECO:0000256" key="1">
    <source>
        <dbReference type="ARBA" id="ARBA00006594"/>
    </source>
</evidence>